<reference evidence="1" key="1">
    <citation type="submission" date="2022-03" db="EMBL/GenBank/DDBJ databases">
        <authorList>
            <person name="Sayadi A."/>
        </authorList>
    </citation>
    <scope>NUCLEOTIDE SEQUENCE</scope>
</reference>
<name>A0A9P0P981_ACAOB</name>
<dbReference type="EMBL" id="CAKOFQ010006816">
    <property type="protein sequence ID" value="CAH1973934.1"/>
    <property type="molecule type" value="Genomic_DNA"/>
</dbReference>
<organism evidence="1 2">
    <name type="scientific">Acanthoscelides obtectus</name>
    <name type="common">Bean weevil</name>
    <name type="synonym">Bruchus obtectus</name>
    <dbReference type="NCBI Taxonomy" id="200917"/>
    <lineage>
        <taxon>Eukaryota</taxon>
        <taxon>Metazoa</taxon>
        <taxon>Ecdysozoa</taxon>
        <taxon>Arthropoda</taxon>
        <taxon>Hexapoda</taxon>
        <taxon>Insecta</taxon>
        <taxon>Pterygota</taxon>
        <taxon>Neoptera</taxon>
        <taxon>Endopterygota</taxon>
        <taxon>Coleoptera</taxon>
        <taxon>Polyphaga</taxon>
        <taxon>Cucujiformia</taxon>
        <taxon>Chrysomeloidea</taxon>
        <taxon>Chrysomelidae</taxon>
        <taxon>Bruchinae</taxon>
        <taxon>Bruchini</taxon>
        <taxon>Acanthoscelides</taxon>
    </lineage>
</organism>
<dbReference type="Proteomes" id="UP001152888">
    <property type="component" value="Unassembled WGS sequence"/>
</dbReference>
<keyword evidence="2" id="KW-1185">Reference proteome</keyword>
<evidence type="ECO:0000313" key="1">
    <source>
        <dbReference type="EMBL" id="CAH1973934.1"/>
    </source>
</evidence>
<accession>A0A9P0P981</accession>
<protein>
    <submittedName>
        <fullName evidence="1">Uncharacterized protein</fullName>
    </submittedName>
</protein>
<sequence length="80" mass="9295">MKYVLGFLLFPNGYLTKNVLQKNLKINEYLLKNKYECFDTKLKRCSVQTHTDSTRIVLVLVDTKSPAARPLFLIFGKVKK</sequence>
<dbReference type="AlphaFoldDB" id="A0A9P0P981"/>
<comment type="caution">
    <text evidence="1">The sequence shown here is derived from an EMBL/GenBank/DDBJ whole genome shotgun (WGS) entry which is preliminary data.</text>
</comment>
<proteinExistence type="predicted"/>
<gene>
    <name evidence="1" type="ORF">ACAOBT_LOCUS10814</name>
</gene>
<evidence type="ECO:0000313" key="2">
    <source>
        <dbReference type="Proteomes" id="UP001152888"/>
    </source>
</evidence>